<accession>A0A0B7BIE1</accession>
<name>A0A0B7BIE1_9EUPU</name>
<protein>
    <submittedName>
        <fullName evidence="1">Uncharacterized protein</fullName>
    </submittedName>
</protein>
<reference evidence="1" key="1">
    <citation type="submission" date="2014-12" db="EMBL/GenBank/DDBJ databases">
        <title>Insight into the proteome of Arion vulgaris.</title>
        <authorList>
            <person name="Aradska J."/>
            <person name="Bulat T."/>
            <person name="Smidak R."/>
            <person name="Sarate P."/>
            <person name="Gangsoo J."/>
            <person name="Sialana F."/>
            <person name="Bilban M."/>
            <person name="Lubec G."/>
        </authorList>
    </citation>
    <scope>NUCLEOTIDE SEQUENCE</scope>
    <source>
        <tissue evidence="1">Skin</tissue>
    </source>
</reference>
<sequence>MRIQSVKISLIQSASLMALMMSDLSINHCFNSQPTDLLLIAFHASCSSLFCQSLLFQHIYSSRVVAERVS</sequence>
<evidence type="ECO:0000313" key="1">
    <source>
        <dbReference type="EMBL" id="CEK92081.1"/>
    </source>
</evidence>
<proteinExistence type="predicted"/>
<organism evidence="1">
    <name type="scientific">Arion vulgaris</name>
    <dbReference type="NCBI Taxonomy" id="1028688"/>
    <lineage>
        <taxon>Eukaryota</taxon>
        <taxon>Metazoa</taxon>
        <taxon>Spiralia</taxon>
        <taxon>Lophotrochozoa</taxon>
        <taxon>Mollusca</taxon>
        <taxon>Gastropoda</taxon>
        <taxon>Heterobranchia</taxon>
        <taxon>Euthyneura</taxon>
        <taxon>Panpulmonata</taxon>
        <taxon>Eupulmonata</taxon>
        <taxon>Stylommatophora</taxon>
        <taxon>Helicina</taxon>
        <taxon>Arionoidea</taxon>
        <taxon>Arionidae</taxon>
        <taxon>Arion</taxon>
    </lineage>
</organism>
<gene>
    <name evidence="1" type="primary">ORF186446</name>
</gene>
<dbReference type="EMBL" id="HACG01045216">
    <property type="protein sequence ID" value="CEK92081.1"/>
    <property type="molecule type" value="Transcribed_RNA"/>
</dbReference>
<dbReference type="AlphaFoldDB" id="A0A0B7BIE1"/>